<proteinExistence type="predicted"/>
<reference evidence="2" key="2">
    <citation type="journal article" date="2021" name="PeerJ">
        <title>Extensive microbial diversity within the chicken gut microbiome revealed by metagenomics and culture.</title>
        <authorList>
            <person name="Gilroy R."/>
            <person name="Ravi A."/>
            <person name="Getino M."/>
            <person name="Pursley I."/>
            <person name="Horton D.L."/>
            <person name="Alikhan N.F."/>
            <person name="Baker D."/>
            <person name="Gharbi K."/>
            <person name="Hall N."/>
            <person name="Watson M."/>
            <person name="Adriaenssens E.M."/>
            <person name="Foster-Nyarko E."/>
            <person name="Jarju S."/>
            <person name="Secka A."/>
            <person name="Antonio M."/>
            <person name="Oren A."/>
            <person name="Chaudhuri R.R."/>
            <person name="La Ragione R."/>
            <person name="Hildebrand F."/>
            <person name="Pallen M.J."/>
        </authorList>
    </citation>
    <scope>NUCLEOTIDE SEQUENCE</scope>
    <source>
        <strain evidence="2">F1-3629</strain>
    </source>
</reference>
<feature type="domain" description="DUF4384" evidence="1">
    <location>
        <begin position="150"/>
        <end position="211"/>
    </location>
</feature>
<dbReference type="AlphaFoldDB" id="A0A940IGX4"/>
<name>A0A940IGX4_9BACT</name>
<evidence type="ECO:0000259" key="1">
    <source>
        <dbReference type="Pfam" id="PF14326"/>
    </source>
</evidence>
<sequence length="270" mass="30791">MKYICLIICLVLTLYHEYPGLCLDREEEIVEIKGIVGEFEILPNSSELSHKECMLKAREDAIKKAIGKVASTTVKVWTSVEASSTGDNFGEVAIISTEGEYADMKIRKEWMEEIEGSKVVVYKCLADIKVKKGMAPDPNFLASVHDIQDTYSDGDIMRFSLVPTKDCWMNIFLFEEDGSGYLIYPNRLDKSVMLKENTKISFPQKMNFRIVKKYSARDVEKNKLVIVLTKTPRIYAGSPELSGSDIWKWMAMIPNDEKYLSPHTFTIVKK</sequence>
<organism evidence="2 3">
    <name type="scientific">Candidatus Cryptobacteroides gallistercoris</name>
    <dbReference type="NCBI Taxonomy" id="2840765"/>
    <lineage>
        <taxon>Bacteria</taxon>
        <taxon>Pseudomonadati</taxon>
        <taxon>Bacteroidota</taxon>
        <taxon>Bacteroidia</taxon>
        <taxon>Bacteroidales</taxon>
        <taxon>Candidatus Cryptobacteroides</taxon>
    </lineage>
</organism>
<evidence type="ECO:0000313" key="3">
    <source>
        <dbReference type="Proteomes" id="UP000771749"/>
    </source>
</evidence>
<reference evidence="2" key="1">
    <citation type="submission" date="2020-10" db="EMBL/GenBank/DDBJ databases">
        <authorList>
            <person name="Gilroy R."/>
        </authorList>
    </citation>
    <scope>NUCLEOTIDE SEQUENCE</scope>
    <source>
        <strain evidence="2">F1-3629</strain>
    </source>
</reference>
<dbReference type="Pfam" id="PF14326">
    <property type="entry name" value="DUF4384"/>
    <property type="match status" value="1"/>
</dbReference>
<evidence type="ECO:0000313" key="2">
    <source>
        <dbReference type="EMBL" id="MBO8454402.1"/>
    </source>
</evidence>
<comment type="caution">
    <text evidence="2">The sequence shown here is derived from an EMBL/GenBank/DDBJ whole genome shotgun (WGS) entry which is preliminary data.</text>
</comment>
<protein>
    <submittedName>
        <fullName evidence="2">DUF4384 domain-containing protein</fullName>
    </submittedName>
</protein>
<dbReference type="Proteomes" id="UP000771749">
    <property type="component" value="Unassembled WGS sequence"/>
</dbReference>
<gene>
    <name evidence="2" type="ORF">IAC07_06760</name>
</gene>
<accession>A0A940IGX4</accession>
<dbReference type="EMBL" id="JADIMJ010000101">
    <property type="protein sequence ID" value="MBO8454402.1"/>
    <property type="molecule type" value="Genomic_DNA"/>
</dbReference>
<dbReference type="InterPro" id="IPR025493">
    <property type="entry name" value="DUF4384"/>
</dbReference>